<gene>
    <name evidence="2" type="ORF">F6J85_00685</name>
</gene>
<keyword evidence="3" id="KW-1185">Reference proteome</keyword>
<name>A0A5J6KZU1_9MICO</name>
<dbReference type="EMBL" id="CP044232">
    <property type="protein sequence ID" value="QEW01754.1"/>
    <property type="molecule type" value="Genomic_DNA"/>
</dbReference>
<dbReference type="Pfam" id="PF04480">
    <property type="entry name" value="DUF559"/>
    <property type="match status" value="1"/>
</dbReference>
<evidence type="ECO:0000259" key="1">
    <source>
        <dbReference type="Pfam" id="PF04480"/>
    </source>
</evidence>
<dbReference type="Proteomes" id="UP000325516">
    <property type="component" value="Chromosome"/>
</dbReference>
<feature type="domain" description="DUF559" evidence="1">
    <location>
        <begin position="177"/>
        <end position="275"/>
    </location>
</feature>
<dbReference type="InterPro" id="IPR007569">
    <property type="entry name" value="DUF559"/>
</dbReference>
<reference evidence="3" key="1">
    <citation type="submission" date="2019-09" db="EMBL/GenBank/DDBJ databases">
        <title>Mumia zhuanghuii sp. nov. isolated from the intestinal contents of plateau pika (Ochotona curzoniae) in the Qinghai-Tibet plateau of China.</title>
        <authorList>
            <person name="Tian Z."/>
        </authorList>
    </citation>
    <scope>NUCLEOTIDE SEQUENCE [LARGE SCALE GENOMIC DNA]</scope>
    <source>
        <strain evidence="3">L-031</strain>
    </source>
</reference>
<dbReference type="RefSeq" id="WP_150923413.1">
    <property type="nucleotide sequence ID" value="NZ_CP044232.1"/>
</dbReference>
<protein>
    <submittedName>
        <fullName evidence="2">DUF559 domain-containing protein</fullName>
    </submittedName>
</protein>
<evidence type="ECO:0000313" key="3">
    <source>
        <dbReference type="Proteomes" id="UP000325516"/>
    </source>
</evidence>
<accession>A0A5J6KZU1</accession>
<evidence type="ECO:0000313" key="2">
    <source>
        <dbReference type="EMBL" id="QEW01754.1"/>
    </source>
</evidence>
<proteinExistence type="predicted"/>
<dbReference type="KEGG" id="mlz:F6J85_00685"/>
<dbReference type="AlphaFoldDB" id="A0A5J6KZU1"/>
<organism evidence="2 3">
    <name type="scientific">Microbacterium lushaniae</name>
    <dbReference type="NCBI Taxonomy" id="2614639"/>
    <lineage>
        <taxon>Bacteria</taxon>
        <taxon>Bacillati</taxon>
        <taxon>Actinomycetota</taxon>
        <taxon>Actinomycetes</taxon>
        <taxon>Micrococcales</taxon>
        <taxon>Microbacteriaceae</taxon>
        <taxon>Microbacterium</taxon>
    </lineage>
</organism>
<sequence length="283" mass="31153">MQRRTRDLRPPLLRAVRARGGVARSRALIRSGHSERVLAEAVADGALRRVRRVWVALPDADPALVRAAEAGVVLSCVTEAARAGLWVLSNDRMHVAAPAHGGRIALPDAHVHRAAPLVPRPPEHLTDPIENVLALVADCQPFEPALAVWESALRQGIVDSAVLARLPLRATARELLREAVPYSDSGLESFVPRRLRWLRVRIVPQAWIHGHRVDFLIGERLILQIDGGTHVGAQREADIRHDAELMLRGYHVIRVGYAQVVGDWPGVQDVIMRAVAQGLHRAS</sequence>
<dbReference type="Gene3D" id="3.40.960.10">
    <property type="entry name" value="VSR Endonuclease"/>
    <property type="match status" value="1"/>
</dbReference>